<evidence type="ECO:0000256" key="4">
    <source>
        <dbReference type="PROSITE-ProRule" id="PRU00335"/>
    </source>
</evidence>
<dbReference type="EMBL" id="AXNT01000142">
    <property type="protein sequence ID" value="KGM01008.1"/>
    <property type="molecule type" value="Genomic_DNA"/>
</dbReference>
<dbReference type="SUPFAM" id="SSF48498">
    <property type="entry name" value="Tetracyclin repressor-like, C-terminal domain"/>
    <property type="match status" value="1"/>
</dbReference>
<keyword evidence="2 4" id="KW-0238">DNA-binding</keyword>
<dbReference type="InterPro" id="IPR025996">
    <property type="entry name" value="MT1864/Rv1816-like_C"/>
</dbReference>
<reference evidence="6 7" key="1">
    <citation type="submission" date="2013-10" db="EMBL/GenBank/DDBJ databases">
        <authorList>
            <person name="Wang G."/>
            <person name="Zhuang W."/>
        </authorList>
    </citation>
    <scope>NUCLEOTIDE SEQUENCE [LARGE SCALE GENOMIC DNA]</scope>
    <source>
        <strain evidence="6 7">DSM 20118</strain>
    </source>
</reference>
<evidence type="ECO:0000313" key="6">
    <source>
        <dbReference type="EMBL" id="KGM01008.1"/>
    </source>
</evidence>
<proteinExistence type="predicted"/>
<keyword evidence="3" id="KW-0804">Transcription</keyword>
<dbReference type="InterPro" id="IPR009057">
    <property type="entry name" value="Homeodomain-like_sf"/>
</dbReference>
<keyword evidence="7" id="KW-1185">Reference proteome</keyword>
<dbReference type="InterPro" id="IPR001647">
    <property type="entry name" value="HTH_TetR"/>
</dbReference>
<accession>A0A0A0B4B7</accession>
<dbReference type="InterPro" id="IPR036271">
    <property type="entry name" value="Tet_transcr_reg_TetR-rel_C_sf"/>
</dbReference>
<dbReference type="InterPro" id="IPR050109">
    <property type="entry name" value="HTH-type_TetR-like_transc_reg"/>
</dbReference>
<dbReference type="PANTHER" id="PTHR30055:SF220">
    <property type="entry name" value="TETR-FAMILY REGULATORY PROTEIN"/>
    <property type="match status" value="1"/>
</dbReference>
<dbReference type="Pfam" id="PF00440">
    <property type="entry name" value="TetR_N"/>
    <property type="match status" value="1"/>
</dbReference>
<evidence type="ECO:0000256" key="3">
    <source>
        <dbReference type="ARBA" id="ARBA00023163"/>
    </source>
</evidence>
<evidence type="ECO:0000256" key="2">
    <source>
        <dbReference type="ARBA" id="ARBA00023125"/>
    </source>
</evidence>
<gene>
    <name evidence="6" type="ORF">Q760_04520</name>
</gene>
<dbReference type="SUPFAM" id="SSF46689">
    <property type="entry name" value="Homeodomain-like"/>
    <property type="match status" value="1"/>
</dbReference>
<dbReference type="PANTHER" id="PTHR30055">
    <property type="entry name" value="HTH-TYPE TRANSCRIPTIONAL REGULATOR RUTR"/>
    <property type="match status" value="1"/>
</dbReference>
<keyword evidence="1" id="KW-0805">Transcription regulation</keyword>
<evidence type="ECO:0000256" key="1">
    <source>
        <dbReference type="ARBA" id="ARBA00023015"/>
    </source>
</evidence>
<dbReference type="OrthoDB" id="7505659at2"/>
<evidence type="ECO:0000313" key="7">
    <source>
        <dbReference type="Proteomes" id="UP000029833"/>
    </source>
</evidence>
<feature type="DNA-binding region" description="H-T-H motif" evidence="4">
    <location>
        <begin position="36"/>
        <end position="55"/>
    </location>
</feature>
<dbReference type="Pfam" id="PF13305">
    <property type="entry name" value="TetR_C_33"/>
    <property type="match status" value="1"/>
</dbReference>
<name>A0A0A0B4B7_9CELL</name>
<dbReference type="GO" id="GO:0003700">
    <property type="term" value="F:DNA-binding transcription factor activity"/>
    <property type="evidence" value="ECO:0007669"/>
    <property type="project" value="TreeGrafter"/>
</dbReference>
<sequence>MPETTDERRYHHGNLRTALLDAAEQRLRATSPDQVTLRDLAREIGVSHAAPRRHFANRQALLDALAEAGFARLDAALRGAVADAGADVRDAVADAGADFPARLRAAMTAYVRFATENAALLELMWTSKHRAGAERIVEAASAPFTLMHGLVVEGQELGALPAGDPERTGLVAFATLQGIASMINGGLVRPELLDGLVETAVEQLLHSAPAG</sequence>
<organism evidence="6 7">
    <name type="scientific">Cellulomonas cellasea DSM 20118</name>
    <dbReference type="NCBI Taxonomy" id="1408250"/>
    <lineage>
        <taxon>Bacteria</taxon>
        <taxon>Bacillati</taxon>
        <taxon>Actinomycetota</taxon>
        <taxon>Actinomycetes</taxon>
        <taxon>Micrococcales</taxon>
        <taxon>Cellulomonadaceae</taxon>
        <taxon>Cellulomonas</taxon>
    </lineage>
</organism>
<dbReference type="PROSITE" id="PS50977">
    <property type="entry name" value="HTH_TETR_2"/>
    <property type="match status" value="1"/>
</dbReference>
<dbReference type="Gene3D" id="1.10.357.10">
    <property type="entry name" value="Tetracycline Repressor, domain 2"/>
    <property type="match status" value="1"/>
</dbReference>
<comment type="caution">
    <text evidence="6">The sequence shown here is derived from an EMBL/GenBank/DDBJ whole genome shotgun (WGS) entry which is preliminary data.</text>
</comment>
<dbReference type="GO" id="GO:0000976">
    <property type="term" value="F:transcription cis-regulatory region binding"/>
    <property type="evidence" value="ECO:0007669"/>
    <property type="project" value="TreeGrafter"/>
</dbReference>
<feature type="domain" description="HTH tetR-type" evidence="5">
    <location>
        <begin position="13"/>
        <end position="73"/>
    </location>
</feature>
<evidence type="ECO:0000259" key="5">
    <source>
        <dbReference type="PROSITE" id="PS50977"/>
    </source>
</evidence>
<dbReference type="Proteomes" id="UP000029833">
    <property type="component" value="Unassembled WGS sequence"/>
</dbReference>
<dbReference type="RefSeq" id="WP_034633976.1">
    <property type="nucleotide sequence ID" value="NZ_AXNT01000142.1"/>
</dbReference>
<dbReference type="AlphaFoldDB" id="A0A0A0B4B7"/>
<protein>
    <submittedName>
        <fullName evidence="6">TetR family transcriptional regulator</fullName>
    </submittedName>
</protein>